<dbReference type="GO" id="GO:0005178">
    <property type="term" value="F:integrin binding"/>
    <property type="evidence" value="ECO:0007669"/>
    <property type="project" value="TreeGrafter"/>
</dbReference>
<dbReference type="GO" id="GO:0008305">
    <property type="term" value="C:integrin complex"/>
    <property type="evidence" value="ECO:0007669"/>
    <property type="project" value="TreeGrafter"/>
</dbReference>
<keyword evidence="1" id="KW-0401">Integrin</keyword>
<proteinExistence type="predicted"/>
<reference evidence="1" key="1">
    <citation type="journal article" date="2012" name="Nature">
        <title>The oyster genome reveals stress adaptation and complexity of shell formation.</title>
        <authorList>
            <person name="Zhang G."/>
            <person name="Fang X."/>
            <person name="Guo X."/>
            <person name="Li L."/>
            <person name="Luo R."/>
            <person name="Xu F."/>
            <person name="Yang P."/>
            <person name="Zhang L."/>
            <person name="Wang X."/>
            <person name="Qi H."/>
            <person name="Xiong Z."/>
            <person name="Que H."/>
            <person name="Xie Y."/>
            <person name="Holland P.W."/>
            <person name="Paps J."/>
            <person name="Zhu Y."/>
            <person name="Wu F."/>
            <person name="Chen Y."/>
            <person name="Wang J."/>
            <person name="Peng C."/>
            <person name="Meng J."/>
            <person name="Yang L."/>
            <person name="Liu J."/>
            <person name="Wen B."/>
            <person name="Zhang N."/>
            <person name="Huang Z."/>
            <person name="Zhu Q."/>
            <person name="Feng Y."/>
            <person name="Mount A."/>
            <person name="Hedgecock D."/>
            <person name="Xu Z."/>
            <person name="Liu Y."/>
            <person name="Domazet-Loso T."/>
            <person name="Du Y."/>
            <person name="Sun X."/>
            <person name="Zhang S."/>
            <person name="Liu B."/>
            <person name="Cheng P."/>
            <person name="Jiang X."/>
            <person name="Li J."/>
            <person name="Fan D."/>
            <person name="Wang W."/>
            <person name="Fu W."/>
            <person name="Wang T."/>
            <person name="Wang B."/>
            <person name="Zhang J."/>
            <person name="Peng Z."/>
            <person name="Li Y."/>
            <person name="Li N."/>
            <person name="Wang J."/>
            <person name="Chen M."/>
            <person name="He Y."/>
            <person name="Tan F."/>
            <person name="Song X."/>
            <person name="Zheng Q."/>
            <person name="Huang R."/>
            <person name="Yang H."/>
            <person name="Du X."/>
            <person name="Chen L."/>
            <person name="Yang M."/>
            <person name="Gaffney P.M."/>
            <person name="Wang S."/>
            <person name="Luo L."/>
            <person name="She Z."/>
            <person name="Ming Y."/>
            <person name="Huang W."/>
            <person name="Zhang S."/>
            <person name="Huang B."/>
            <person name="Zhang Y."/>
            <person name="Qu T."/>
            <person name="Ni P."/>
            <person name="Miao G."/>
            <person name="Wang J."/>
            <person name="Wang Q."/>
            <person name="Steinberg C.E."/>
            <person name="Wang H."/>
            <person name="Li N."/>
            <person name="Qian L."/>
            <person name="Zhang G."/>
            <person name="Li Y."/>
            <person name="Yang H."/>
            <person name="Liu X."/>
            <person name="Wang J."/>
            <person name="Yin Y."/>
            <person name="Wang J."/>
        </authorList>
    </citation>
    <scope>NUCLEOTIDE SEQUENCE [LARGE SCALE GENOMIC DNA]</scope>
    <source>
        <strain evidence="1">05x7-T-G4-1.051#20</strain>
    </source>
</reference>
<dbReference type="InterPro" id="IPR028994">
    <property type="entry name" value="Integrin_alpha_N"/>
</dbReference>
<gene>
    <name evidence="1" type="ORF">CGI_10021392</name>
</gene>
<organism evidence="1">
    <name type="scientific">Magallana gigas</name>
    <name type="common">Pacific oyster</name>
    <name type="synonym">Crassostrea gigas</name>
    <dbReference type="NCBI Taxonomy" id="29159"/>
    <lineage>
        <taxon>Eukaryota</taxon>
        <taxon>Metazoa</taxon>
        <taxon>Spiralia</taxon>
        <taxon>Lophotrochozoa</taxon>
        <taxon>Mollusca</taxon>
        <taxon>Bivalvia</taxon>
        <taxon>Autobranchia</taxon>
        <taxon>Pteriomorphia</taxon>
        <taxon>Ostreida</taxon>
        <taxon>Ostreoidea</taxon>
        <taxon>Ostreidae</taxon>
        <taxon>Magallana</taxon>
    </lineage>
</organism>
<dbReference type="HOGENOM" id="CLU_2294331_0_0_1"/>
<dbReference type="GO" id="GO:0033627">
    <property type="term" value="P:cell adhesion mediated by integrin"/>
    <property type="evidence" value="ECO:0007669"/>
    <property type="project" value="TreeGrafter"/>
</dbReference>
<dbReference type="GO" id="GO:0098609">
    <property type="term" value="P:cell-cell adhesion"/>
    <property type="evidence" value="ECO:0007669"/>
    <property type="project" value="TreeGrafter"/>
</dbReference>
<dbReference type="PANTHER" id="PTHR23220">
    <property type="entry name" value="INTEGRIN ALPHA"/>
    <property type="match status" value="1"/>
</dbReference>
<dbReference type="GO" id="GO:0007160">
    <property type="term" value="P:cell-matrix adhesion"/>
    <property type="evidence" value="ECO:0007669"/>
    <property type="project" value="TreeGrafter"/>
</dbReference>
<accession>K1RCV7</accession>
<dbReference type="AlphaFoldDB" id="K1RCV7"/>
<name>K1RCV7_MAGGI</name>
<dbReference type="InParanoid" id="K1RCV7"/>
<dbReference type="GO" id="GO:0009897">
    <property type="term" value="C:external side of plasma membrane"/>
    <property type="evidence" value="ECO:0007669"/>
    <property type="project" value="TreeGrafter"/>
</dbReference>
<evidence type="ECO:0000313" key="1">
    <source>
        <dbReference type="EMBL" id="EKC41509.1"/>
    </source>
</evidence>
<protein>
    <submittedName>
        <fullName evidence="1">Integrin alpha-4</fullName>
    </submittedName>
</protein>
<dbReference type="Gene3D" id="2.130.10.130">
    <property type="entry name" value="Integrin alpha, N-terminal"/>
    <property type="match status" value="1"/>
</dbReference>
<dbReference type="GO" id="GO:0007229">
    <property type="term" value="P:integrin-mediated signaling pathway"/>
    <property type="evidence" value="ECO:0007669"/>
    <property type="project" value="UniProtKB-KW"/>
</dbReference>
<sequence length="101" mass="11141">MTVSMFTGWFGSILLLVKLCCHVGLGYNVDTEFPQIFRGPSGSRFGVTAEIVKTVSNSWILVGATGDNFTDKPEIPEPGNVYACPVNFNIDILRLLISWKE</sequence>
<dbReference type="EMBL" id="JH817869">
    <property type="protein sequence ID" value="EKC41509.1"/>
    <property type="molecule type" value="Genomic_DNA"/>
</dbReference>
<dbReference type="PANTHER" id="PTHR23220:SF122">
    <property type="entry name" value="INTEGRIN ALPHA-PS1"/>
    <property type="match status" value="1"/>
</dbReference>